<sequence>MFNMLSIKECFLRIFLVISVVTAVLSEPMAFGSQDAQSQPFTLIERLKPAPRPCFETHANSNRTGLYVMWQKLLVRVTSQWQQSVLAKSFGVVKVPNEQETAPYNIEQVTFRNMAAEVAMERRIVNAVLKLMQLLLALDIVILAVVFVMLISSFCTTKKPTEAEVVKA</sequence>
<reference evidence="3" key="1">
    <citation type="journal article" date="2014" name="BMC Genomics">
        <title>Characterizing the developmental transcriptome of the oriental fruit fly, Bactrocera dorsalis (Diptera: Tephritidae) through comparative genomic analysis with Drosophila melanogaster utilizing modENCODE datasets.</title>
        <authorList>
            <person name="Geib S.M."/>
            <person name="Calla B."/>
            <person name="Hall B."/>
            <person name="Hou S."/>
            <person name="Manoukis N.C."/>
        </authorList>
    </citation>
    <scope>NUCLEOTIDE SEQUENCE</scope>
    <source>
        <strain evidence="3">Punador</strain>
    </source>
</reference>
<keyword evidence="1" id="KW-0472">Membrane</keyword>
<organism evidence="3">
    <name type="scientific">Bactrocera dorsalis</name>
    <name type="common">Oriental fruit fly</name>
    <name type="synonym">Dacus dorsalis</name>
    <dbReference type="NCBI Taxonomy" id="27457"/>
    <lineage>
        <taxon>Eukaryota</taxon>
        <taxon>Metazoa</taxon>
        <taxon>Ecdysozoa</taxon>
        <taxon>Arthropoda</taxon>
        <taxon>Hexapoda</taxon>
        <taxon>Insecta</taxon>
        <taxon>Pterygota</taxon>
        <taxon>Neoptera</taxon>
        <taxon>Endopterygota</taxon>
        <taxon>Diptera</taxon>
        <taxon>Brachycera</taxon>
        <taxon>Muscomorpha</taxon>
        <taxon>Tephritoidea</taxon>
        <taxon>Tephritidae</taxon>
        <taxon>Bactrocera</taxon>
        <taxon>Bactrocera</taxon>
    </lineage>
</organism>
<protein>
    <submittedName>
        <fullName evidence="3">Uncharacterized protein</fullName>
    </submittedName>
</protein>
<dbReference type="EMBL" id="GAKP01004345">
    <property type="protein sequence ID" value="JAC54607.1"/>
    <property type="molecule type" value="Transcribed_RNA"/>
</dbReference>
<evidence type="ECO:0000313" key="3">
    <source>
        <dbReference type="EMBL" id="JAC54607.1"/>
    </source>
</evidence>
<keyword evidence="1" id="KW-0812">Transmembrane</keyword>
<feature type="transmembrane region" description="Helical" evidence="1">
    <location>
        <begin position="131"/>
        <end position="151"/>
    </location>
</feature>
<name>A0A034WJU3_BACDO</name>
<feature type="signal peptide" evidence="2">
    <location>
        <begin position="1"/>
        <end position="26"/>
    </location>
</feature>
<dbReference type="OrthoDB" id="8019350at2759"/>
<keyword evidence="2" id="KW-0732">Signal</keyword>
<dbReference type="AlphaFoldDB" id="A0A034WJU3"/>
<keyword evidence="1" id="KW-1133">Transmembrane helix</keyword>
<accession>A0A034WJU3</accession>
<feature type="chain" id="PRO_5001562764" evidence="2">
    <location>
        <begin position="27"/>
        <end position="168"/>
    </location>
</feature>
<evidence type="ECO:0000256" key="1">
    <source>
        <dbReference type="SAM" id="Phobius"/>
    </source>
</evidence>
<evidence type="ECO:0000256" key="2">
    <source>
        <dbReference type="SAM" id="SignalP"/>
    </source>
</evidence>
<proteinExistence type="predicted"/>